<evidence type="ECO:0000256" key="3">
    <source>
        <dbReference type="RuleBase" id="RU003476"/>
    </source>
</evidence>
<reference evidence="5" key="2">
    <citation type="journal article" date="2021" name="PeerJ">
        <title>Extensive microbial diversity within the chicken gut microbiome revealed by metagenomics and culture.</title>
        <authorList>
            <person name="Gilroy R."/>
            <person name="Ravi A."/>
            <person name="Getino M."/>
            <person name="Pursley I."/>
            <person name="Horton D.L."/>
            <person name="Alikhan N.F."/>
            <person name="Baker D."/>
            <person name="Gharbi K."/>
            <person name="Hall N."/>
            <person name="Watson M."/>
            <person name="Adriaenssens E.M."/>
            <person name="Foster-Nyarko E."/>
            <person name="Jarju S."/>
            <person name="Secka A."/>
            <person name="Antonio M."/>
            <person name="Oren A."/>
            <person name="Chaudhuri R.R."/>
            <person name="La Ragione R."/>
            <person name="Hildebrand F."/>
            <person name="Pallen M.J."/>
        </authorList>
    </citation>
    <scope>NUCLEOTIDE SEQUENCE</scope>
    <source>
        <strain evidence="5">CHK195-11698</strain>
    </source>
</reference>
<dbReference type="InterPro" id="IPR000086">
    <property type="entry name" value="NUDIX_hydrolase_dom"/>
</dbReference>
<dbReference type="InterPro" id="IPR020476">
    <property type="entry name" value="Nudix_hydrolase"/>
</dbReference>
<comment type="caution">
    <text evidence="5">The sequence shown here is derived from an EMBL/GenBank/DDBJ whole genome shotgun (WGS) entry which is preliminary data.</text>
</comment>
<dbReference type="Proteomes" id="UP000824175">
    <property type="component" value="Unassembled WGS sequence"/>
</dbReference>
<comment type="similarity">
    <text evidence="3">Belongs to the Nudix hydrolase family.</text>
</comment>
<evidence type="ECO:0000259" key="4">
    <source>
        <dbReference type="PROSITE" id="PS51462"/>
    </source>
</evidence>
<accession>A0A9D1HM31</accession>
<dbReference type="PROSITE" id="PS00893">
    <property type="entry name" value="NUDIX_BOX"/>
    <property type="match status" value="1"/>
</dbReference>
<dbReference type="EMBL" id="DVMJ01000020">
    <property type="protein sequence ID" value="HIU13013.1"/>
    <property type="molecule type" value="Genomic_DNA"/>
</dbReference>
<evidence type="ECO:0000313" key="6">
    <source>
        <dbReference type="Proteomes" id="UP000824175"/>
    </source>
</evidence>
<evidence type="ECO:0000256" key="2">
    <source>
        <dbReference type="ARBA" id="ARBA00022801"/>
    </source>
</evidence>
<keyword evidence="2 3" id="KW-0378">Hydrolase</keyword>
<evidence type="ECO:0000256" key="1">
    <source>
        <dbReference type="ARBA" id="ARBA00001946"/>
    </source>
</evidence>
<dbReference type="PROSITE" id="PS51462">
    <property type="entry name" value="NUDIX"/>
    <property type="match status" value="1"/>
</dbReference>
<dbReference type="Gene3D" id="3.90.79.10">
    <property type="entry name" value="Nucleoside Triphosphate Pyrophosphohydrolase"/>
    <property type="match status" value="1"/>
</dbReference>
<comment type="cofactor">
    <cofactor evidence="1">
        <name>Mg(2+)</name>
        <dbReference type="ChEBI" id="CHEBI:18420"/>
    </cofactor>
</comment>
<feature type="domain" description="Nudix hydrolase" evidence="4">
    <location>
        <begin position="17"/>
        <end position="154"/>
    </location>
</feature>
<sequence>MSNYILDLRKIVGHRPLLQVGASVIVVNNRDEILLQLRTDNHCWGYCGGSVELDEKVEDAAKRELFEETGLVADKLTLWKIYSGPEMHYIYPNQDEVSNIDIVFLCRQYHGELTCQQGEVEQLQFFDVSHLPSPIFQANALALKDYQEYILAKRYKK</sequence>
<dbReference type="PRINTS" id="PR00502">
    <property type="entry name" value="NUDIXFAMILY"/>
</dbReference>
<protein>
    <submittedName>
        <fullName evidence="5">NUDIX domain-containing protein</fullName>
    </submittedName>
</protein>
<dbReference type="GO" id="GO:0016787">
    <property type="term" value="F:hydrolase activity"/>
    <property type="evidence" value="ECO:0007669"/>
    <property type="project" value="UniProtKB-KW"/>
</dbReference>
<dbReference type="Pfam" id="PF00293">
    <property type="entry name" value="NUDIX"/>
    <property type="match status" value="1"/>
</dbReference>
<dbReference type="SUPFAM" id="SSF55811">
    <property type="entry name" value="Nudix"/>
    <property type="match status" value="1"/>
</dbReference>
<dbReference type="InterPro" id="IPR015797">
    <property type="entry name" value="NUDIX_hydrolase-like_dom_sf"/>
</dbReference>
<dbReference type="CDD" id="cd04677">
    <property type="entry name" value="NUDIX_Hydrolase"/>
    <property type="match status" value="1"/>
</dbReference>
<reference evidence="5" key="1">
    <citation type="submission" date="2020-10" db="EMBL/GenBank/DDBJ databases">
        <authorList>
            <person name="Gilroy R."/>
        </authorList>
    </citation>
    <scope>NUCLEOTIDE SEQUENCE</scope>
    <source>
        <strain evidence="5">CHK195-11698</strain>
    </source>
</reference>
<proteinExistence type="inferred from homology"/>
<gene>
    <name evidence="5" type="ORF">IAD15_02970</name>
</gene>
<evidence type="ECO:0000313" key="5">
    <source>
        <dbReference type="EMBL" id="HIU13013.1"/>
    </source>
</evidence>
<dbReference type="InterPro" id="IPR020084">
    <property type="entry name" value="NUDIX_hydrolase_CS"/>
</dbReference>
<organism evidence="5 6">
    <name type="scientific">Candidatus Fimiplasma intestinipullorum</name>
    <dbReference type="NCBI Taxonomy" id="2840825"/>
    <lineage>
        <taxon>Bacteria</taxon>
        <taxon>Bacillati</taxon>
        <taxon>Bacillota</taxon>
        <taxon>Clostridia</taxon>
        <taxon>Eubacteriales</taxon>
        <taxon>Candidatus Fimiplasma</taxon>
    </lineage>
</organism>
<dbReference type="AlphaFoldDB" id="A0A9D1HM31"/>
<name>A0A9D1HM31_9FIRM</name>
<dbReference type="PANTHER" id="PTHR43046">
    <property type="entry name" value="GDP-MANNOSE MANNOSYL HYDROLASE"/>
    <property type="match status" value="1"/>
</dbReference>
<dbReference type="PANTHER" id="PTHR43046:SF2">
    <property type="entry name" value="8-OXO-DGTP DIPHOSPHATASE-RELATED"/>
    <property type="match status" value="1"/>
</dbReference>